<evidence type="ECO:0000313" key="1">
    <source>
        <dbReference type="EMBL" id="QAY71794.1"/>
    </source>
</evidence>
<keyword evidence="2" id="KW-1185">Reference proteome</keyword>
<reference evidence="1 2" key="1">
    <citation type="submission" date="2019-01" db="EMBL/GenBank/DDBJ databases">
        <title>Genome sequencing of strain FW10M-9.</title>
        <authorList>
            <person name="Heo J."/>
            <person name="Kim S.-J."/>
            <person name="Kim J.-S."/>
            <person name="Hong S.-B."/>
            <person name="Kwon S.-W."/>
        </authorList>
    </citation>
    <scope>NUCLEOTIDE SEQUENCE [LARGE SCALE GENOMIC DNA]</scope>
    <source>
        <strain evidence="1 2">FW10M-9</strain>
    </source>
</reference>
<accession>A0A4P6F7U0</accession>
<name>A0A4P6F7U0_9MICO</name>
<dbReference type="KEGG" id="xya:ET471_08015"/>
<keyword evidence="1" id="KW-0238">DNA-binding</keyword>
<protein>
    <submittedName>
        <fullName evidence="1">DNA-binding protein</fullName>
    </submittedName>
</protein>
<dbReference type="Proteomes" id="UP000292118">
    <property type="component" value="Chromosome"/>
</dbReference>
<evidence type="ECO:0000313" key="2">
    <source>
        <dbReference type="Proteomes" id="UP000292118"/>
    </source>
</evidence>
<organism evidence="1 2">
    <name type="scientific">Xylanimonas protaetiae</name>
    <dbReference type="NCBI Taxonomy" id="2509457"/>
    <lineage>
        <taxon>Bacteria</taxon>
        <taxon>Bacillati</taxon>
        <taxon>Actinomycetota</taxon>
        <taxon>Actinomycetes</taxon>
        <taxon>Micrococcales</taxon>
        <taxon>Promicromonosporaceae</taxon>
        <taxon>Xylanimonas</taxon>
    </lineage>
</organism>
<gene>
    <name evidence="1" type="ORF">ET471_08015</name>
</gene>
<dbReference type="AlphaFoldDB" id="A0A4P6F7U0"/>
<dbReference type="EMBL" id="CP035493">
    <property type="protein sequence ID" value="QAY71794.1"/>
    <property type="molecule type" value="Genomic_DNA"/>
</dbReference>
<proteinExistence type="predicted"/>
<dbReference type="OrthoDB" id="3789221at2"/>
<dbReference type="RefSeq" id="WP_129190818.1">
    <property type="nucleotide sequence ID" value="NZ_CP035493.1"/>
</dbReference>
<sequence length="67" mass="7575">MGVKEIADLLLVSRQRASQISARRDFPEPVDTLAMGKVWLEDDVMAWAVATGRVVDDTVEEFDPRDR</sequence>
<dbReference type="GO" id="GO:0003677">
    <property type="term" value="F:DNA binding"/>
    <property type="evidence" value="ECO:0007669"/>
    <property type="project" value="UniProtKB-KW"/>
</dbReference>